<comment type="caution">
    <text evidence="1">The sequence shown here is derived from an EMBL/GenBank/DDBJ whole genome shotgun (WGS) entry which is preliminary data.</text>
</comment>
<protein>
    <recommendedName>
        <fullName evidence="3">Reverse transcriptase domain-containing protein</fullName>
    </recommendedName>
</protein>
<accession>A0A9J5XTI9</accession>
<dbReference type="Proteomes" id="UP000824120">
    <property type="component" value="Chromosome 8"/>
</dbReference>
<keyword evidence="2" id="KW-1185">Reference proteome</keyword>
<evidence type="ECO:0008006" key="3">
    <source>
        <dbReference type="Google" id="ProtNLM"/>
    </source>
</evidence>
<evidence type="ECO:0000313" key="2">
    <source>
        <dbReference type="Proteomes" id="UP000824120"/>
    </source>
</evidence>
<dbReference type="AlphaFoldDB" id="A0A9J5XTI9"/>
<dbReference type="OrthoDB" id="1937198at2759"/>
<dbReference type="PANTHER" id="PTHR46890">
    <property type="entry name" value="NON-LTR RETROLELEMENT REVERSE TRANSCRIPTASE-LIKE PROTEIN-RELATED"/>
    <property type="match status" value="1"/>
</dbReference>
<gene>
    <name evidence="1" type="ORF">H5410_041102</name>
</gene>
<dbReference type="InterPro" id="IPR052343">
    <property type="entry name" value="Retrotransposon-Effector_Assoc"/>
</dbReference>
<sequence>MGYSRVYLINVVQGFIRGSTLPKCITHTNLILLPKKEVVQTFSDLSPISLSNFINKIIFRIIHNSVEDFLNRLTSTNQSEFVKGGSITDNVLLAMKIITNIKKRGKLDKFQDMIWRIVANNWDLNHLFFIHEFKIYDFSKWSDQLNHLAYAGDTIIFASTVKKSLQLIMEVLNHYENQSGHMINEGKSCLIGHARKKKIHFAELIKKIQNKLHVWKEEGKTKHWTPGMTYVCQRRKGN</sequence>
<name>A0A9J5XTI9_SOLCO</name>
<evidence type="ECO:0000313" key="1">
    <source>
        <dbReference type="EMBL" id="KAG5590588.1"/>
    </source>
</evidence>
<dbReference type="PANTHER" id="PTHR46890:SF48">
    <property type="entry name" value="RNA-DIRECTED DNA POLYMERASE"/>
    <property type="match status" value="1"/>
</dbReference>
<proteinExistence type="predicted"/>
<dbReference type="EMBL" id="JACXVP010000008">
    <property type="protein sequence ID" value="KAG5590588.1"/>
    <property type="molecule type" value="Genomic_DNA"/>
</dbReference>
<organism evidence="1 2">
    <name type="scientific">Solanum commersonii</name>
    <name type="common">Commerson's wild potato</name>
    <name type="synonym">Commerson's nightshade</name>
    <dbReference type="NCBI Taxonomy" id="4109"/>
    <lineage>
        <taxon>Eukaryota</taxon>
        <taxon>Viridiplantae</taxon>
        <taxon>Streptophyta</taxon>
        <taxon>Embryophyta</taxon>
        <taxon>Tracheophyta</taxon>
        <taxon>Spermatophyta</taxon>
        <taxon>Magnoliopsida</taxon>
        <taxon>eudicotyledons</taxon>
        <taxon>Gunneridae</taxon>
        <taxon>Pentapetalae</taxon>
        <taxon>asterids</taxon>
        <taxon>lamiids</taxon>
        <taxon>Solanales</taxon>
        <taxon>Solanaceae</taxon>
        <taxon>Solanoideae</taxon>
        <taxon>Solaneae</taxon>
        <taxon>Solanum</taxon>
    </lineage>
</organism>
<reference evidence="1 2" key="1">
    <citation type="submission" date="2020-09" db="EMBL/GenBank/DDBJ databases">
        <title>De no assembly of potato wild relative species, Solanum commersonii.</title>
        <authorList>
            <person name="Cho K."/>
        </authorList>
    </citation>
    <scope>NUCLEOTIDE SEQUENCE [LARGE SCALE GENOMIC DNA]</scope>
    <source>
        <strain evidence="1">LZ3.2</strain>
        <tissue evidence="1">Leaf</tissue>
    </source>
</reference>